<organism evidence="1 2">
    <name type="scientific">Bursaphelenchus okinawaensis</name>
    <dbReference type="NCBI Taxonomy" id="465554"/>
    <lineage>
        <taxon>Eukaryota</taxon>
        <taxon>Metazoa</taxon>
        <taxon>Ecdysozoa</taxon>
        <taxon>Nematoda</taxon>
        <taxon>Chromadorea</taxon>
        <taxon>Rhabditida</taxon>
        <taxon>Tylenchina</taxon>
        <taxon>Tylenchomorpha</taxon>
        <taxon>Aphelenchoidea</taxon>
        <taxon>Aphelenchoididae</taxon>
        <taxon>Bursaphelenchus</taxon>
    </lineage>
</organism>
<evidence type="ECO:0000313" key="2">
    <source>
        <dbReference type="Proteomes" id="UP000614601"/>
    </source>
</evidence>
<dbReference type="Proteomes" id="UP000783686">
    <property type="component" value="Unassembled WGS sequence"/>
</dbReference>
<dbReference type="Proteomes" id="UP000614601">
    <property type="component" value="Unassembled WGS sequence"/>
</dbReference>
<sequence length="112" mass="12627">MRSAPFCTFADSKGRAAKYRLHSTDEVVIGLEKGSQTFLNAFSNWPRSFAIVEGTERERRAVAGQLAKDGLAFRTVGFPLFAPSRQRWWDQVDTLIMKRMESSECHFPVGLG</sequence>
<accession>A0A811KW09</accession>
<comment type="caution">
    <text evidence="1">The sequence shown here is derived from an EMBL/GenBank/DDBJ whole genome shotgun (WGS) entry which is preliminary data.</text>
</comment>
<evidence type="ECO:0000313" key="1">
    <source>
        <dbReference type="EMBL" id="CAD5219062.1"/>
    </source>
</evidence>
<dbReference type="EMBL" id="CAJFDH010000004">
    <property type="protein sequence ID" value="CAD5219062.1"/>
    <property type="molecule type" value="Genomic_DNA"/>
</dbReference>
<gene>
    <name evidence="1" type="ORF">BOKJ2_LOCUS8256</name>
</gene>
<dbReference type="AlphaFoldDB" id="A0A811KW09"/>
<reference evidence="1" key="1">
    <citation type="submission" date="2020-09" db="EMBL/GenBank/DDBJ databases">
        <authorList>
            <person name="Kikuchi T."/>
        </authorList>
    </citation>
    <scope>NUCLEOTIDE SEQUENCE</scope>
    <source>
        <strain evidence="1">SH1</strain>
    </source>
</reference>
<name>A0A811KW09_9BILA</name>
<proteinExistence type="predicted"/>
<keyword evidence="2" id="KW-1185">Reference proteome</keyword>
<dbReference type="EMBL" id="CAJFCW020000004">
    <property type="protein sequence ID" value="CAG9112311.1"/>
    <property type="molecule type" value="Genomic_DNA"/>
</dbReference>
<protein>
    <submittedName>
        <fullName evidence="1">Uncharacterized protein</fullName>
    </submittedName>
</protein>